<accession>A0A1M4ZDX0</accession>
<dbReference type="AlphaFoldDB" id="A0A1M4ZDX0"/>
<reference evidence="2 3" key="1">
    <citation type="submission" date="2016-11" db="EMBL/GenBank/DDBJ databases">
        <authorList>
            <person name="Jaros S."/>
            <person name="Januszkiewicz K."/>
            <person name="Wedrychowicz H."/>
        </authorList>
    </citation>
    <scope>NUCLEOTIDE SEQUENCE [LARGE SCALE GENOMIC DNA]</scope>
    <source>
        <strain evidence="2 3">DSM 26897</strain>
    </source>
</reference>
<dbReference type="Pfam" id="PF19266">
    <property type="entry name" value="CIS_tube"/>
    <property type="match status" value="1"/>
</dbReference>
<dbReference type="Proteomes" id="UP000184368">
    <property type="component" value="Unassembled WGS sequence"/>
</dbReference>
<dbReference type="OrthoDB" id="9815939at2"/>
<dbReference type="InterPro" id="IPR045361">
    <property type="entry name" value="CIS_tube_prot_N"/>
</dbReference>
<evidence type="ECO:0000259" key="1">
    <source>
        <dbReference type="Pfam" id="PF19266"/>
    </source>
</evidence>
<sequence length="219" mass="24206">MTLLKMTILSFKSFEKPADLLNPRVFMAMFNPASYKVEFNLTKDKKEATGDAAQSTPVTAVSLKKMSFDFLVDGTGANGDQRVVLQETKKFESVVMPGKKDLLSFNSATGNAHLKLPQLLLLWGTFVFPCEIEAFSVNYTLFNQLGIPLRATINASFNEVEPKPRVPLLDRLANAEVVETIGNAASFLSTAFSATNNVVRAVEMAREENLNSIRSTFNR</sequence>
<protein>
    <recommendedName>
        <fullName evidence="1">Contractile injection system tube protein N-terminal domain-containing protein</fullName>
    </recommendedName>
</protein>
<name>A0A1M4ZDX0_9BACT</name>
<dbReference type="EMBL" id="FQUO01000005">
    <property type="protein sequence ID" value="SHF16168.1"/>
    <property type="molecule type" value="Genomic_DNA"/>
</dbReference>
<proteinExistence type="predicted"/>
<evidence type="ECO:0000313" key="2">
    <source>
        <dbReference type="EMBL" id="SHF16168.1"/>
    </source>
</evidence>
<gene>
    <name evidence="2" type="ORF">SAMN05444008_105187</name>
</gene>
<organism evidence="2 3">
    <name type="scientific">Cnuella takakiae</name>
    <dbReference type="NCBI Taxonomy" id="1302690"/>
    <lineage>
        <taxon>Bacteria</taxon>
        <taxon>Pseudomonadati</taxon>
        <taxon>Bacteroidota</taxon>
        <taxon>Chitinophagia</taxon>
        <taxon>Chitinophagales</taxon>
        <taxon>Chitinophagaceae</taxon>
        <taxon>Cnuella</taxon>
    </lineage>
</organism>
<evidence type="ECO:0000313" key="3">
    <source>
        <dbReference type="Proteomes" id="UP000184368"/>
    </source>
</evidence>
<keyword evidence="3" id="KW-1185">Reference proteome</keyword>
<feature type="domain" description="Contractile injection system tube protein N-terminal" evidence="1">
    <location>
        <begin position="3"/>
        <end position="161"/>
    </location>
</feature>
<dbReference type="RefSeq" id="WP_073041937.1">
    <property type="nucleotide sequence ID" value="NZ_FQUO01000005.1"/>
</dbReference>
<dbReference type="STRING" id="1302690.BUE76_21900"/>